<keyword evidence="4 5" id="KW-0472">Membrane</keyword>
<comment type="similarity">
    <text evidence="5">Belongs to the BI1 family.</text>
</comment>
<feature type="transmembrane region" description="Helical" evidence="5">
    <location>
        <begin position="102"/>
        <end position="121"/>
    </location>
</feature>
<comment type="caution">
    <text evidence="6">The sequence shown here is derived from an EMBL/GenBank/DDBJ whole genome shotgun (WGS) entry which is preliminary data.</text>
</comment>
<dbReference type="PANTHER" id="PTHR23291">
    <property type="entry name" value="BAX INHIBITOR-RELATED"/>
    <property type="match status" value="1"/>
</dbReference>
<evidence type="ECO:0000313" key="6">
    <source>
        <dbReference type="EMBL" id="CAD7700731.1"/>
    </source>
</evidence>
<feature type="transmembrane region" description="Helical" evidence="5">
    <location>
        <begin position="23"/>
        <end position="43"/>
    </location>
</feature>
<evidence type="ECO:0000256" key="5">
    <source>
        <dbReference type="RuleBase" id="RU004379"/>
    </source>
</evidence>
<dbReference type="OrthoDB" id="7933078at2759"/>
<proteinExistence type="inferred from homology"/>
<feature type="transmembrane region" description="Helical" evidence="5">
    <location>
        <begin position="50"/>
        <end position="71"/>
    </location>
</feature>
<comment type="caution">
    <text evidence="5">Lacks conserved residue(s) required for the propagation of feature annotation.</text>
</comment>
<dbReference type="EMBL" id="CAJHUC010001328">
    <property type="protein sequence ID" value="CAD7700731.1"/>
    <property type="molecule type" value="Genomic_DNA"/>
</dbReference>
<evidence type="ECO:0000256" key="2">
    <source>
        <dbReference type="ARBA" id="ARBA00022692"/>
    </source>
</evidence>
<evidence type="ECO:0000256" key="3">
    <source>
        <dbReference type="ARBA" id="ARBA00022989"/>
    </source>
</evidence>
<evidence type="ECO:0000313" key="7">
    <source>
        <dbReference type="Proteomes" id="UP000708148"/>
    </source>
</evidence>
<gene>
    <name evidence="6" type="ORF">OSTQU699_LOCUS6090</name>
</gene>
<dbReference type="Proteomes" id="UP000708148">
    <property type="component" value="Unassembled WGS sequence"/>
</dbReference>
<protein>
    <submittedName>
        <fullName evidence="6">Uncharacterized protein</fullName>
    </submittedName>
</protein>
<reference evidence="6" key="1">
    <citation type="submission" date="2020-12" db="EMBL/GenBank/DDBJ databases">
        <authorList>
            <person name="Iha C."/>
        </authorList>
    </citation>
    <scope>NUCLEOTIDE SEQUENCE</scope>
</reference>
<name>A0A8S1IZE6_9CHLO</name>
<sequence>MTAVCLLVLGRYAFNRIRRYPNNLLFLLILTAAMASSISTVVGRFESAPLFLMVILAFSLVLFLAAIASMTRVDVTNWVPLLMSSFIVTFSAAVIGALWLNAVLGIVIAATGSMVFAMYVVYDVQSLLADTDKCLDPDEYIAGACALYLDMVNIFTGCLSICKGKSK</sequence>
<evidence type="ECO:0000256" key="1">
    <source>
        <dbReference type="ARBA" id="ARBA00004141"/>
    </source>
</evidence>
<evidence type="ECO:0000256" key="4">
    <source>
        <dbReference type="ARBA" id="ARBA00023136"/>
    </source>
</evidence>
<comment type="subcellular location">
    <subcellularLocation>
        <location evidence="1">Membrane</location>
        <topology evidence="1">Multi-pass membrane protein</topology>
    </subcellularLocation>
</comment>
<keyword evidence="2 5" id="KW-0812">Transmembrane</keyword>
<accession>A0A8S1IZE6</accession>
<dbReference type="InterPro" id="IPR006214">
    <property type="entry name" value="Bax_inhibitor_1-related"/>
</dbReference>
<keyword evidence="3 5" id="KW-1133">Transmembrane helix</keyword>
<feature type="transmembrane region" description="Helical" evidence="5">
    <location>
        <begin position="77"/>
        <end position="95"/>
    </location>
</feature>
<dbReference type="GO" id="GO:0016020">
    <property type="term" value="C:membrane"/>
    <property type="evidence" value="ECO:0007669"/>
    <property type="project" value="UniProtKB-SubCell"/>
</dbReference>
<keyword evidence="7" id="KW-1185">Reference proteome</keyword>
<dbReference type="PANTHER" id="PTHR23291:SF50">
    <property type="entry name" value="PROTEIN LIFEGUARD 4"/>
    <property type="match status" value="1"/>
</dbReference>
<dbReference type="AlphaFoldDB" id="A0A8S1IZE6"/>
<organism evidence="6 7">
    <name type="scientific">Ostreobium quekettii</name>
    <dbReference type="NCBI Taxonomy" id="121088"/>
    <lineage>
        <taxon>Eukaryota</taxon>
        <taxon>Viridiplantae</taxon>
        <taxon>Chlorophyta</taxon>
        <taxon>core chlorophytes</taxon>
        <taxon>Ulvophyceae</taxon>
        <taxon>TCBD clade</taxon>
        <taxon>Bryopsidales</taxon>
        <taxon>Ostreobineae</taxon>
        <taxon>Ostreobiaceae</taxon>
        <taxon>Ostreobium</taxon>
    </lineage>
</organism>
<dbReference type="Pfam" id="PF01027">
    <property type="entry name" value="Bax1-I"/>
    <property type="match status" value="1"/>
</dbReference>